<dbReference type="Pfam" id="PF00702">
    <property type="entry name" value="Hydrolase"/>
    <property type="match status" value="1"/>
</dbReference>
<dbReference type="Pfam" id="PF00122">
    <property type="entry name" value="E1-E2_ATPase"/>
    <property type="match status" value="1"/>
</dbReference>
<dbReference type="SFLD" id="SFLDS00003">
    <property type="entry name" value="Haloacid_Dehalogenase"/>
    <property type="match status" value="1"/>
</dbReference>
<dbReference type="PROSITE" id="PS00154">
    <property type="entry name" value="ATPASE_E1_E2"/>
    <property type="match status" value="1"/>
</dbReference>
<dbReference type="InterPro" id="IPR001757">
    <property type="entry name" value="P_typ_ATPase"/>
</dbReference>
<dbReference type="EMBL" id="JAMXIB010000012">
    <property type="protein sequence ID" value="MCO5725764.1"/>
    <property type="molecule type" value="Genomic_DNA"/>
</dbReference>
<comment type="subcellular location">
    <subcellularLocation>
        <location evidence="1">Membrane</location>
        <topology evidence="1">Multi-pass membrane protein</topology>
    </subcellularLocation>
</comment>
<organism evidence="12 13">
    <name type="scientific">Robiginitalea marina</name>
    <dbReference type="NCBI Taxonomy" id="2954105"/>
    <lineage>
        <taxon>Bacteria</taxon>
        <taxon>Pseudomonadati</taxon>
        <taxon>Bacteroidota</taxon>
        <taxon>Flavobacteriia</taxon>
        <taxon>Flavobacteriales</taxon>
        <taxon>Flavobacteriaceae</taxon>
        <taxon>Robiginitalea</taxon>
    </lineage>
</organism>
<keyword evidence="13" id="KW-1185">Reference proteome</keyword>
<dbReference type="InterPro" id="IPR023298">
    <property type="entry name" value="ATPase_P-typ_TM_dom_sf"/>
</dbReference>
<evidence type="ECO:0000256" key="6">
    <source>
        <dbReference type="ARBA" id="ARBA00022989"/>
    </source>
</evidence>
<keyword evidence="2 8" id="KW-0812">Transmembrane</keyword>
<evidence type="ECO:0000256" key="2">
    <source>
        <dbReference type="ARBA" id="ARBA00022692"/>
    </source>
</evidence>
<name>A0ABT1B0D4_9FLAO</name>
<feature type="transmembrane region" description="Helical" evidence="8">
    <location>
        <begin position="699"/>
        <end position="720"/>
    </location>
</feature>
<dbReference type="InterPro" id="IPR008250">
    <property type="entry name" value="ATPase_P-typ_transduc_dom_A_sf"/>
</dbReference>
<proteinExistence type="predicted"/>
<dbReference type="Gene3D" id="1.20.1110.10">
    <property type="entry name" value="Calcium-transporting ATPase, transmembrane domain"/>
    <property type="match status" value="2"/>
</dbReference>
<dbReference type="InterPro" id="IPR006068">
    <property type="entry name" value="ATPase_P-typ_cation-transptr_C"/>
</dbReference>
<feature type="transmembrane region" description="Helical" evidence="8">
    <location>
        <begin position="39"/>
        <end position="62"/>
    </location>
</feature>
<dbReference type="Proteomes" id="UP001206312">
    <property type="component" value="Unassembled WGS sequence"/>
</dbReference>
<feature type="transmembrane region" description="Helical" evidence="8">
    <location>
        <begin position="246"/>
        <end position="274"/>
    </location>
</feature>
<dbReference type="Pfam" id="PF00690">
    <property type="entry name" value="Cation_ATPase_N"/>
    <property type="match status" value="1"/>
</dbReference>
<dbReference type="Gene3D" id="3.40.50.1000">
    <property type="entry name" value="HAD superfamily/HAD-like"/>
    <property type="match status" value="2"/>
</dbReference>
<dbReference type="SUPFAM" id="SSF81665">
    <property type="entry name" value="Calcium ATPase, transmembrane domain M"/>
    <property type="match status" value="1"/>
</dbReference>
<dbReference type="NCBIfam" id="TIGR01494">
    <property type="entry name" value="ATPase_P-type"/>
    <property type="match status" value="2"/>
</dbReference>
<dbReference type="SUPFAM" id="SSF81660">
    <property type="entry name" value="Metal cation-transporting ATPase, ATP-binding domain N"/>
    <property type="match status" value="1"/>
</dbReference>
<evidence type="ECO:0000256" key="4">
    <source>
        <dbReference type="ARBA" id="ARBA00022840"/>
    </source>
</evidence>
<evidence type="ECO:0000256" key="3">
    <source>
        <dbReference type="ARBA" id="ARBA00022741"/>
    </source>
</evidence>
<evidence type="ECO:0000259" key="9">
    <source>
        <dbReference type="Pfam" id="PF00122"/>
    </source>
</evidence>
<dbReference type="SFLD" id="SFLDF00027">
    <property type="entry name" value="p-type_atpase"/>
    <property type="match status" value="1"/>
</dbReference>
<dbReference type="SUPFAM" id="SSF56784">
    <property type="entry name" value="HAD-like"/>
    <property type="match status" value="1"/>
</dbReference>
<dbReference type="PRINTS" id="PR00119">
    <property type="entry name" value="CATATPASE"/>
</dbReference>
<evidence type="ECO:0000256" key="5">
    <source>
        <dbReference type="ARBA" id="ARBA00022967"/>
    </source>
</evidence>
<keyword evidence="4" id="KW-0067">ATP-binding</keyword>
<dbReference type="InterPro" id="IPR023214">
    <property type="entry name" value="HAD_sf"/>
</dbReference>
<dbReference type="InterPro" id="IPR044492">
    <property type="entry name" value="P_typ_ATPase_HD_dom"/>
</dbReference>
<dbReference type="PRINTS" id="PR00120">
    <property type="entry name" value="HATPASE"/>
</dbReference>
<accession>A0ABT1B0D4</accession>
<feature type="transmembrane region" description="Helical" evidence="8">
    <location>
        <begin position="216"/>
        <end position="234"/>
    </location>
</feature>
<keyword evidence="6 8" id="KW-1133">Transmembrane helix</keyword>
<dbReference type="Pfam" id="PF00689">
    <property type="entry name" value="Cation_ATPase_C"/>
    <property type="match status" value="1"/>
</dbReference>
<dbReference type="SUPFAM" id="SSF81653">
    <property type="entry name" value="Calcium ATPase, transduction domain A"/>
    <property type="match status" value="1"/>
</dbReference>
<feature type="transmembrane region" description="Helical" evidence="8">
    <location>
        <begin position="623"/>
        <end position="647"/>
    </location>
</feature>
<feature type="transmembrane region" description="Helical" evidence="8">
    <location>
        <begin position="796"/>
        <end position="815"/>
    </location>
</feature>
<feature type="transmembrane region" description="Helical" evidence="8">
    <location>
        <begin position="653"/>
        <end position="672"/>
    </location>
</feature>
<feature type="domain" description="Cation-transporting P-type ATPase N-terminal" evidence="11">
    <location>
        <begin position="10"/>
        <end position="55"/>
    </location>
</feature>
<comment type="caution">
    <text evidence="12">The sequence shown here is derived from an EMBL/GenBank/DDBJ whole genome shotgun (WGS) entry which is preliminary data.</text>
</comment>
<dbReference type="InterPro" id="IPR018303">
    <property type="entry name" value="ATPase_P-typ_P_site"/>
</dbReference>
<gene>
    <name evidence="12" type="ORF">NG653_12925</name>
</gene>
<dbReference type="Gene3D" id="2.70.150.10">
    <property type="entry name" value="Calcium-transporting ATPase, cytoplasmic transduction domain A"/>
    <property type="match status" value="1"/>
</dbReference>
<keyword evidence="7 8" id="KW-0472">Membrane</keyword>
<evidence type="ECO:0000259" key="10">
    <source>
        <dbReference type="Pfam" id="PF00689"/>
    </source>
</evidence>
<keyword evidence="3" id="KW-0547">Nucleotide-binding</keyword>
<evidence type="ECO:0000256" key="7">
    <source>
        <dbReference type="ARBA" id="ARBA00023136"/>
    </source>
</evidence>
<evidence type="ECO:0000259" key="11">
    <source>
        <dbReference type="Pfam" id="PF00690"/>
    </source>
</evidence>
<sequence>MTTSKNPDITGLSNEEVEKQRSLHGANVGVEKENLTVKILLSVVTEPMFILLLVACSAYFILGETAEGFTMLFAIAFVAGIDVFQNFRSQRALKALNKITSSKAKVIRSGETLELPSQEIVTQDVLICEEGTIIPADADVITSYDFSVNEAMITGESVSVEKQAGDQVIQGTLVVGGYCYARVNAVGRNTTLSGIGRLVREAGHTKSPLQLKVTYFVRRMVIVGSVAFLFVWAYHTWDSGSVLHGLLHGLAMAMSVLPEELPVALSTFMALGAYRLLKIGVIAKSPATVETLGSATVICLDKTGTLTQNLMRVTHVYDFSKKREINYDEDGEASEVLTYAMWASEESPFDPMEKSIHETFGLYAGQDPRDEFKIVKEFPLSGKPPVMTHILGNTKGERIVACKGALEGIVGLCGLNRTEAAEALAKGREYARKGFRVLGVAKGHSHEASLPENQETLNFEFLGLITFYDPPDQHIAQVIEKFYQTGVRVVMITGDYPETAEAIAKIVGIKSNAIVTGTEVREMDEGQLQEVLVNSHIFARISPEQKLRIIDGFKKLGETVAMTGDGVNDAPALKASHIGIAMGKRGTEVAKEAAGLILAKDNMAKMIDAIFLGRRINENLKKAFRYIISIHIPIILLVTLPIFLVWLPSMLLTPVHVIFLELIMGPTCSIIYENEPMDEKFLSNPSDSSSKKLIQGSELWITVVQGLIITAGCVGAGYFAKTAGGDGEAIRGHVFYTLIFSNIFLTLVNRSFRVNILKTIGIKNRLIPLIIGISISLLLLINYVPLLNTIFGINTFAPEALLVPLIIGFCSTLWIEFFKK</sequence>
<feature type="domain" description="Cation-transporting P-type ATPase C-terminal" evidence="10">
    <location>
        <begin position="650"/>
        <end position="819"/>
    </location>
</feature>
<protein>
    <submittedName>
        <fullName evidence="12">Cation-translocating P-type ATPase</fullName>
    </submittedName>
</protein>
<dbReference type="InterPro" id="IPR023299">
    <property type="entry name" value="ATPase_P-typ_cyto_dom_N"/>
</dbReference>
<dbReference type="Gene3D" id="3.40.1110.10">
    <property type="entry name" value="Calcium-transporting ATPase, cytoplasmic domain N"/>
    <property type="match status" value="2"/>
</dbReference>
<feature type="domain" description="P-type ATPase A" evidence="9">
    <location>
        <begin position="99"/>
        <end position="199"/>
    </location>
</feature>
<dbReference type="PANTHER" id="PTHR42861">
    <property type="entry name" value="CALCIUM-TRANSPORTING ATPASE"/>
    <property type="match status" value="1"/>
</dbReference>
<dbReference type="InterPro" id="IPR036412">
    <property type="entry name" value="HAD-like_sf"/>
</dbReference>
<dbReference type="RefSeq" id="WP_252742135.1">
    <property type="nucleotide sequence ID" value="NZ_JAMXIB010000012.1"/>
</dbReference>
<dbReference type="InterPro" id="IPR059000">
    <property type="entry name" value="ATPase_P-type_domA"/>
</dbReference>
<dbReference type="SFLD" id="SFLDG00002">
    <property type="entry name" value="C1.7:_P-type_atpase_like"/>
    <property type="match status" value="1"/>
</dbReference>
<keyword evidence="5" id="KW-1278">Translocase</keyword>
<feature type="transmembrane region" description="Helical" evidence="8">
    <location>
        <begin position="68"/>
        <end position="84"/>
    </location>
</feature>
<feature type="transmembrane region" description="Helical" evidence="8">
    <location>
        <begin position="732"/>
        <end position="752"/>
    </location>
</feature>
<evidence type="ECO:0000256" key="8">
    <source>
        <dbReference type="SAM" id="Phobius"/>
    </source>
</evidence>
<dbReference type="InterPro" id="IPR004014">
    <property type="entry name" value="ATPase_P-typ_cation-transptr_N"/>
</dbReference>
<feature type="transmembrane region" description="Helical" evidence="8">
    <location>
        <begin position="764"/>
        <end position="784"/>
    </location>
</feature>
<evidence type="ECO:0000313" key="12">
    <source>
        <dbReference type="EMBL" id="MCO5725764.1"/>
    </source>
</evidence>
<evidence type="ECO:0000256" key="1">
    <source>
        <dbReference type="ARBA" id="ARBA00004141"/>
    </source>
</evidence>
<reference evidence="12 13" key="1">
    <citation type="submission" date="2022-06" db="EMBL/GenBank/DDBJ databases">
        <authorList>
            <person name="Xuan X."/>
        </authorList>
    </citation>
    <scope>NUCLEOTIDE SEQUENCE [LARGE SCALE GENOMIC DNA]</scope>
    <source>
        <strain evidence="12 13">2V75</strain>
    </source>
</reference>
<evidence type="ECO:0000313" key="13">
    <source>
        <dbReference type="Proteomes" id="UP001206312"/>
    </source>
</evidence>